<proteinExistence type="predicted"/>
<evidence type="ECO:0000313" key="1">
    <source>
        <dbReference type="EMBL" id="MBA2876863.1"/>
    </source>
</evidence>
<evidence type="ECO:0000313" key="2">
    <source>
        <dbReference type="Proteomes" id="UP000523087"/>
    </source>
</evidence>
<sequence length="29" mass="3484">MLEKRLAEINRMYEKLSILTLSKMNITML</sequence>
<name>A0A7W0C084_9BACL</name>
<reference evidence="1 2" key="1">
    <citation type="submission" date="2020-07" db="EMBL/GenBank/DDBJ databases">
        <title>Genomic Encyclopedia of Type Strains, Phase IV (KMG-IV): sequencing the most valuable type-strain genomes for metagenomic binning, comparative biology and taxonomic classification.</title>
        <authorList>
            <person name="Goeker M."/>
        </authorList>
    </citation>
    <scope>NUCLEOTIDE SEQUENCE [LARGE SCALE GENOMIC DNA]</scope>
    <source>
        <strain evidence="1 2">DSM 15730</strain>
    </source>
</reference>
<comment type="caution">
    <text evidence="1">The sequence shown here is derived from an EMBL/GenBank/DDBJ whole genome shotgun (WGS) entry which is preliminary data.</text>
</comment>
<accession>A0A7W0C084</accession>
<gene>
    <name evidence="1" type="ORF">HNR31_003686</name>
</gene>
<dbReference type="AlphaFoldDB" id="A0A7W0C084"/>
<organism evidence="1 2">
    <name type="scientific">Thermaerobacillus caldiproteolyticus</name>
    <dbReference type="NCBI Taxonomy" id="247480"/>
    <lineage>
        <taxon>Bacteria</taxon>
        <taxon>Bacillati</taxon>
        <taxon>Bacillota</taxon>
        <taxon>Bacilli</taxon>
        <taxon>Bacillales</taxon>
        <taxon>Anoxybacillaceae</taxon>
        <taxon>Thermaerobacillus</taxon>
    </lineage>
</organism>
<keyword evidence="2" id="KW-1185">Reference proteome</keyword>
<protein>
    <submittedName>
        <fullName evidence="1">Uncharacterized protein</fullName>
    </submittedName>
</protein>
<dbReference type="EMBL" id="JACDUT010000020">
    <property type="protein sequence ID" value="MBA2876863.1"/>
    <property type="molecule type" value="Genomic_DNA"/>
</dbReference>
<dbReference type="Proteomes" id="UP000523087">
    <property type="component" value="Unassembled WGS sequence"/>
</dbReference>